<gene>
    <name evidence="1" type="ORF">CYFUS_001610</name>
</gene>
<name>A0A250IZ64_9BACT</name>
<dbReference type="RefSeq" id="WP_157758317.1">
    <property type="nucleotide sequence ID" value="NZ_CP022098.1"/>
</dbReference>
<proteinExistence type="predicted"/>
<accession>A0A250IZ64</accession>
<sequence>MSSQWVSWRWGRACVMGLCVGLLACRGSERAAPGVSRTREVREPSALAGSTRAGVHGMVVFGDQGLYLYHLPMWHGLHAWQIVIEARLDEAGRRLYDSDRAAGSPLVTFEPEPFALASLKPGFTLEGTLYHGHFEQGGTPLPSADSAAKVSFTVQRLLMVKALRPTDPAPSSASYRVFGREGEWFGVHVASRAPDFDQILRLETRSLALGDARGSAGVPVSAILPGDASHRPLVGSAWTGRLEDGTEVSFTVQREEYFSTTDLGGP</sequence>
<dbReference type="Proteomes" id="UP000217257">
    <property type="component" value="Chromosome"/>
</dbReference>
<reference evidence="1 2" key="1">
    <citation type="submission" date="2017-06" db="EMBL/GenBank/DDBJ databases">
        <title>Sequencing and comparative analysis of myxobacterial genomes.</title>
        <authorList>
            <person name="Rupp O."/>
            <person name="Goesmann A."/>
            <person name="Sogaard-Andersen L."/>
        </authorList>
    </citation>
    <scope>NUCLEOTIDE SEQUENCE [LARGE SCALE GENOMIC DNA]</scope>
    <source>
        <strain evidence="1 2">DSM 52655</strain>
    </source>
</reference>
<protein>
    <submittedName>
        <fullName evidence="1">Uncharacterized protein</fullName>
    </submittedName>
</protein>
<dbReference type="KEGG" id="cfus:CYFUS_001610"/>
<evidence type="ECO:0000313" key="1">
    <source>
        <dbReference type="EMBL" id="ATB36196.1"/>
    </source>
</evidence>
<organism evidence="1 2">
    <name type="scientific">Cystobacter fuscus</name>
    <dbReference type="NCBI Taxonomy" id="43"/>
    <lineage>
        <taxon>Bacteria</taxon>
        <taxon>Pseudomonadati</taxon>
        <taxon>Myxococcota</taxon>
        <taxon>Myxococcia</taxon>
        <taxon>Myxococcales</taxon>
        <taxon>Cystobacterineae</taxon>
        <taxon>Archangiaceae</taxon>
        <taxon>Cystobacter</taxon>
    </lineage>
</organism>
<evidence type="ECO:0000313" key="2">
    <source>
        <dbReference type="Proteomes" id="UP000217257"/>
    </source>
</evidence>
<dbReference type="EMBL" id="CP022098">
    <property type="protein sequence ID" value="ATB36196.1"/>
    <property type="molecule type" value="Genomic_DNA"/>
</dbReference>
<dbReference type="AlphaFoldDB" id="A0A250IZ64"/>